<proteinExistence type="inferred from homology"/>
<evidence type="ECO:0000259" key="9">
    <source>
        <dbReference type="Pfam" id="PF22640"/>
    </source>
</evidence>
<dbReference type="PANTHER" id="PTHR46390:SF1">
    <property type="entry name" value="MANNOSE-1-PHOSPHATE GUANYLYLTRANSFERASE"/>
    <property type="match status" value="1"/>
</dbReference>
<sequence>MRNNKFIPVILAGGKGERFWPLSRLQRPKQFLCLDNSGESLLQTTANRLLNLAGGWQNLLVITSELLADGVKQQLPSLPPDNILVEPTAKDTAPAVTWASLEVKRRYGEDAITAFFPADHYIGNQEQFEKIIETGIKYAQEKQGIITLGIKPDYPSTGYGYIEQGEKQGENDGISFYRVTRFTEKPDEKTAKEFIATQKYSWNSGMFIFPVEVVLEELQKHAPQILQPLQEKGKSAYTQLEKISIDYALMEKTDLAYMIWAEFGWDDLGDWNALERLLAKENNNILVGDSLNQDSENNIIYNNQSDEIVMTIGVEDLVIVREGNATLIAHKNKTQDIKKALKLLQQRENKDNFL</sequence>
<evidence type="ECO:0000256" key="2">
    <source>
        <dbReference type="ARBA" id="ARBA00012387"/>
    </source>
</evidence>
<dbReference type="AlphaFoldDB" id="A0A844GXH5"/>
<evidence type="ECO:0000259" key="8">
    <source>
        <dbReference type="Pfam" id="PF00483"/>
    </source>
</evidence>
<dbReference type="Gene3D" id="3.90.550.10">
    <property type="entry name" value="Spore Coat Polysaccharide Biosynthesis Protein SpsA, Chain A"/>
    <property type="match status" value="1"/>
</dbReference>
<dbReference type="InterPro" id="IPR051161">
    <property type="entry name" value="Mannose-6P_isomerase_type2"/>
</dbReference>
<comment type="caution">
    <text evidence="10">The sequence shown here is derived from an EMBL/GenBank/DDBJ whole genome shotgun (WGS) entry which is preliminary data.</text>
</comment>
<comment type="similarity">
    <text evidence="1">Belongs to the mannose-6-phosphate isomerase type 2 family.</text>
</comment>
<dbReference type="CDD" id="cd02509">
    <property type="entry name" value="GDP-M1P_Guanylyltransferase"/>
    <property type="match status" value="1"/>
</dbReference>
<dbReference type="GO" id="GO:0009298">
    <property type="term" value="P:GDP-mannose biosynthetic process"/>
    <property type="evidence" value="ECO:0007669"/>
    <property type="project" value="TreeGrafter"/>
</dbReference>
<keyword evidence="3 10" id="KW-0808">Transferase</keyword>
<dbReference type="RefSeq" id="WP_155084204.1">
    <property type="nucleotide sequence ID" value="NZ_WMIA01000016.1"/>
</dbReference>
<accession>A0A844GXH5</accession>
<dbReference type="Proteomes" id="UP000437131">
    <property type="component" value="Unassembled WGS sequence"/>
</dbReference>
<dbReference type="InterPro" id="IPR054566">
    <property type="entry name" value="ManC/GMP-like_b-helix"/>
</dbReference>
<dbReference type="InterPro" id="IPR005835">
    <property type="entry name" value="NTP_transferase_dom"/>
</dbReference>
<dbReference type="EMBL" id="WMIA01000016">
    <property type="protein sequence ID" value="MTF39731.1"/>
    <property type="molecule type" value="Genomic_DNA"/>
</dbReference>
<dbReference type="GO" id="GO:0004475">
    <property type="term" value="F:mannose-1-phosphate guanylyltransferase (GTP) activity"/>
    <property type="evidence" value="ECO:0007669"/>
    <property type="project" value="UniProtKB-EC"/>
</dbReference>
<dbReference type="SUPFAM" id="SSF159283">
    <property type="entry name" value="Guanosine diphospho-D-mannose pyrophosphorylase/mannose-6-phosphate isomerase linker domain"/>
    <property type="match status" value="1"/>
</dbReference>
<dbReference type="InterPro" id="IPR029044">
    <property type="entry name" value="Nucleotide-diphossugar_trans"/>
</dbReference>
<feature type="domain" description="Nucleotidyl transferase" evidence="8">
    <location>
        <begin position="8"/>
        <end position="279"/>
    </location>
</feature>
<evidence type="ECO:0000313" key="11">
    <source>
        <dbReference type="Proteomes" id="UP000437131"/>
    </source>
</evidence>
<reference evidence="10 11" key="1">
    <citation type="submission" date="2019-11" db="EMBL/GenBank/DDBJ databases">
        <title>Isolation of a new High Light Tolerant Cyanobacteria.</title>
        <authorList>
            <person name="Dobson Z."/>
            <person name="Vaughn N."/>
            <person name="Vaughn M."/>
            <person name="Fromme P."/>
            <person name="Mazor Y."/>
        </authorList>
    </citation>
    <scope>NUCLEOTIDE SEQUENCE [LARGE SCALE GENOMIC DNA]</scope>
    <source>
        <strain evidence="10 11">0216</strain>
    </source>
</reference>
<keyword evidence="5" id="KW-0547">Nucleotide-binding</keyword>
<dbReference type="Pfam" id="PF00483">
    <property type="entry name" value="NTP_transferase"/>
    <property type="match status" value="1"/>
</dbReference>
<organism evidence="10 11">
    <name type="scientific">Cyanobacterium aponinum 0216</name>
    <dbReference type="NCBI Taxonomy" id="2676140"/>
    <lineage>
        <taxon>Bacteria</taxon>
        <taxon>Bacillati</taxon>
        <taxon>Cyanobacteriota</taxon>
        <taxon>Cyanophyceae</taxon>
        <taxon>Oscillatoriophycideae</taxon>
        <taxon>Chroococcales</taxon>
        <taxon>Geminocystaceae</taxon>
        <taxon>Cyanobacterium</taxon>
    </lineage>
</organism>
<dbReference type="PANTHER" id="PTHR46390">
    <property type="entry name" value="MANNOSE-1-PHOSPHATE GUANYLYLTRANSFERASE"/>
    <property type="match status" value="1"/>
</dbReference>
<dbReference type="InterPro" id="IPR049577">
    <property type="entry name" value="GMPP_N"/>
</dbReference>
<evidence type="ECO:0000313" key="10">
    <source>
        <dbReference type="EMBL" id="MTF39731.1"/>
    </source>
</evidence>
<evidence type="ECO:0000256" key="4">
    <source>
        <dbReference type="ARBA" id="ARBA00022695"/>
    </source>
</evidence>
<name>A0A844GXH5_9CHRO</name>
<dbReference type="Pfam" id="PF22640">
    <property type="entry name" value="ManC_GMP_beta-helix"/>
    <property type="match status" value="1"/>
</dbReference>
<evidence type="ECO:0000256" key="3">
    <source>
        <dbReference type="ARBA" id="ARBA00022679"/>
    </source>
</evidence>
<keyword evidence="4 10" id="KW-0548">Nucleotidyltransferase</keyword>
<evidence type="ECO:0000256" key="6">
    <source>
        <dbReference type="ARBA" id="ARBA00023134"/>
    </source>
</evidence>
<feature type="domain" description="MannoseP isomerase/GMP-like beta-helix" evidence="9">
    <location>
        <begin position="292"/>
        <end position="342"/>
    </location>
</feature>
<dbReference type="GO" id="GO:0005525">
    <property type="term" value="F:GTP binding"/>
    <property type="evidence" value="ECO:0007669"/>
    <property type="project" value="UniProtKB-KW"/>
</dbReference>
<keyword evidence="6" id="KW-0342">GTP-binding</keyword>
<evidence type="ECO:0000256" key="1">
    <source>
        <dbReference type="ARBA" id="ARBA00006115"/>
    </source>
</evidence>
<dbReference type="EC" id="2.7.7.13" evidence="2"/>
<evidence type="ECO:0000256" key="5">
    <source>
        <dbReference type="ARBA" id="ARBA00022741"/>
    </source>
</evidence>
<protein>
    <recommendedName>
        <fullName evidence="2">mannose-1-phosphate guanylyltransferase</fullName>
        <ecNumber evidence="2">2.7.7.13</ecNumber>
    </recommendedName>
</protein>
<dbReference type="FunFam" id="3.90.550.10:FF:000046">
    <property type="entry name" value="Mannose-1-phosphate guanylyltransferase (GDP)"/>
    <property type="match status" value="1"/>
</dbReference>
<comment type="catalytic activity">
    <reaction evidence="7">
        <text>alpha-D-mannose 1-phosphate + GTP + H(+) = GDP-alpha-D-mannose + diphosphate</text>
        <dbReference type="Rhea" id="RHEA:15229"/>
        <dbReference type="ChEBI" id="CHEBI:15378"/>
        <dbReference type="ChEBI" id="CHEBI:33019"/>
        <dbReference type="ChEBI" id="CHEBI:37565"/>
        <dbReference type="ChEBI" id="CHEBI:57527"/>
        <dbReference type="ChEBI" id="CHEBI:58409"/>
        <dbReference type="EC" id="2.7.7.13"/>
    </reaction>
</comment>
<evidence type="ECO:0000256" key="7">
    <source>
        <dbReference type="ARBA" id="ARBA00047343"/>
    </source>
</evidence>
<dbReference type="SUPFAM" id="SSF53448">
    <property type="entry name" value="Nucleotide-diphospho-sugar transferases"/>
    <property type="match status" value="1"/>
</dbReference>
<gene>
    <name evidence="10" type="ORF">GGC33_12460</name>
</gene>